<dbReference type="AlphaFoldDB" id="A0A9P8XSB3"/>
<keyword evidence="4" id="KW-0732">Signal</keyword>
<evidence type="ECO:0000256" key="2">
    <source>
        <dbReference type="ARBA" id="ARBA00023008"/>
    </source>
</evidence>
<dbReference type="GeneID" id="70190189"/>
<keyword evidence="7" id="KW-1185">Reference proteome</keyword>
<comment type="caution">
    <text evidence="6">The sequence shown here is derived from an EMBL/GenBank/DDBJ whole genome shotgun (WGS) entry which is preliminary data.</text>
</comment>
<proteinExistence type="predicted"/>
<sequence>MKSTIIPVLLAGAASALPTVNITASTCVAPSKRIEWRQLGAANQQSYLNAVKCLKTKPSRLGIEPASTLYDDFPYVHFQLNNYIHGGAPFLPWHRYFTHVYFDALAECGYVGPGTYWDWTLDTDGLRFSPVMAAENGFGGDGSDTRTEPNADPKDKRPFRCVSDGPLANIRPYYVAITPKEMKAGGHCLFRKLPEVSEPEAFKKMMEGSIIEPALSNVQASGNWSTYAWALEGGPHGVIHASLGGEMNPTTSPNEPLFFLHHAQIDHLWWLWQQEDTSKRLTEYNGPAFHFNEEGSREVSLDDVLPMYGLVERELTVREVIDTYGELCYSY</sequence>
<dbReference type="SUPFAM" id="SSF48056">
    <property type="entry name" value="Di-copper centre-containing domain"/>
    <property type="match status" value="1"/>
</dbReference>
<evidence type="ECO:0000259" key="5">
    <source>
        <dbReference type="Pfam" id="PF00264"/>
    </source>
</evidence>
<dbReference type="EMBL" id="JAGTJQ010000013">
    <property type="protein sequence ID" value="KAH7014498.1"/>
    <property type="molecule type" value="Genomic_DNA"/>
</dbReference>
<dbReference type="OrthoDB" id="6132182at2759"/>
<name>A0A9P8XSB3_9PEZI</name>
<dbReference type="Proteomes" id="UP000756346">
    <property type="component" value="Unassembled WGS sequence"/>
</dbReference>
<dbReference type="GO" id="GO:0046872">
    <property type="term" value="F:metal ion binding"/>
    <property type="evidence" value="ECO:0007669"/>
    <property type="project" value="UniProtKB-KW"/>
</dbReference>
<reference evidence="6" key="1">
    <citation type="journal article" date="2021" name="Nat. Commun.">
        <title>Genetic determinants of endophytism in the Arabidopsis root mycobiome.</title>
        <authorList>
            <person name="Mesny F."/>
            <person name="Miyauchi S."/>
            <person name="Thiergart T."/>
            <person name="Pickel B."/>
            <person name="Atanasova L."/>
            <person name="Karlsson M."/>
            <person name="Huettel B."/>
            <person name="Barry K.W."/>
            <person name="Haridas S."/>
            <person name="Chen C."/>
            <person name="Bauer D."/>
            <person name="Andreopoulos W."/>
            <person name="Pangilinan J."/>
            <person name="LaButti K."/>
            <person name="Riley R."/>
            <person name="Lipzen A."/>
            <person name="Clum A."/>
            <person name="Drula E."/>
            <person name="Henrissat B."/>
            <person name="Kohler A."/>
            <person name="Grigoriev I.V."/>
            <person name="Martin F.M."/>
            <person name="Hacquard S."/>
        </authorList>
    </citation>
    <scope>NUCLEOTIDE SEQUENCE</scope>
    <source>
        <strain evidence="6">MPI-CAGE-CH-0230</strain>
    </source>
</reference>
<evidence type="ECO:0000256" key="3">
    <source>
        <dbReference type="SAM" id="MobiDB-lite"/>
    </source>
</evidence>
<dbReference type="GO" id="GO:0016491">
    <property type="term" value="F:oxidoreductase activity"/>
    <property type="evidence" value="ECO:0007669"/>
    <property type="project" value="InterPro"/>
</dbReference>
<dbReference type="Pfam" id="PF00264">
    <property type="entry name" value="Tyrosinase"/>
    <property type="match status" value="1"/>
</dbReference>
<organism evidence="6 7">
    <name type="scientific">Microdochium trichocladiopsis</name>
    <dbReference type="NCBI Taxonomy" id="1682393"/>
    <lineage>
        <taxon>Eukaryota</taxon>
        <taxon>Fungi</taxon>
        <taxon>Dikarya</taxon>
        <taxon>Ascomycota</taxon>
        <taxon>Pezizomycotina</taxon>
        <taxon>Sordariomycetes</taxon>
        <taxon>Xylariomycetidae</taxon>
        <taxon>Xylariales</taxon>
        <taxon>Microdochiaceae</taxon>
        <taxon>Microdochium</taxon>
    </lineage>
</organism>
<dbReference type="InterPro" id="IPR002227">
    <property type="entry name" value="Tyrosinase_Cu-bd"/>
</dbReference>
<dbReference type="Gene3D" id="1.10.1280.10">
    <property type="entry name" value="Di-copper center containing domain from catechol oxidase"/>
    <property type="match status" value="1"/>
</dbReference>
<keyword evidence="2" id="KW-0186">Copper</keyword>
<gene>
    <name evidence="6" type="ORF">B0I36DRAFT_378185</name>
</gene>
<dbReference type="InterPro" id="IPR008922">
    <property type="entry name" value="Di-copper_centre_dom_sf"/>
</dbReference>
<feature type="region of interest" description="Disordered" evidence="3">
    <location>
        <begin position="137"/>
        <end position="157"/>
    </location>
</feature>
<accession>A0A9P8XSB3</accession>
<dbReference type="PANTHER" id="PTHR11474:SF126">
    <property type="entry name" value="TYROSINASE-LIKE PROTEIN TYR-1-RELATED"/>
    <property type="match status" value="1"/>
</dbReference>
<feature type="compositionally biased region" description="Basic and acidic residues" evidence="3">
    <location>
        <begin position="143"/>
        <end position="157"/>
    </location>
</feature>
<dbReference type="PANTHER" id="PTHR11474">
    <property type="entry name" value="TYROSINASE FAMILY MEMBER"/>
    <property type="match status" value="1"/>
</dbReference>
<evidence type="ECO:0000256" key="4">
    <source>
        <dbReference type="SAM" id="SignalP"/>
    </source>
</evidence>
<feature type="chain" id="PRO_5040243531" description="Tyrosinase copper-binding domain-containing protein" evidence="4">
    <location>
        <begin position="17"/>
        <end position="331"/>
    </location>
</feature>
<keyword evidence="1" id="KW-0479">Metal-binding</keyword>
<evidence type="ECO:0000313" key="6">
    <source>
        <dbReference type="EMBL" id="KAH7014498.1"/>
    </source>
</evidence>
<dbReference type="InterPro" id="IPR050316">
    <property type="entry name" value="Tyrosinase/Hemocyanin"/>
</dbReference>
<evidence type="ECO:0000256" key="1">
    <source>
        <dbReference type="ARBA" id="ARBA00022723"/>
    </source>
</evidence>
<dbReference type="PRINTS" id="PR00092">
    <property type="entry name" value="TYROSINASE"/>
</dbReference>
<feature type="signal peptide" evidence="4">
    <location>
        <begin position="1"/>
        <end position="16"/>
    </location>
</feature>
<dbReference type="RefSeq" id="XP_046005465.1">
    <property type="nucleotide sequence ID" value="XM_046160643.1"/>
</dbReference>
<protein>
    <recommendedName>
        <fullName evidence="5">Tyrosinase copper-binding domain-containing protein</fullName>
    </recommendedName>
</protein>
<evidence type="ECO:0000313" key="7">
    <source>
        <dbReference type="Proteomes" id="UP000756346"/>
    </source>
</evidence>
<feature type="domain" description="Tyrosinase copper-binding" evidence="5">
    <location>
        <begin position="69"/>
        <end position="274"/>
    </location>
</feature>